<evidence type="ECO:0000313" key="1">
    <source>
        <dbReference type="EMBL" id="QGU02827.1"/>
    </source>
</evidence>
<protein>
    <submittedName>
        <fullName evidence="1">Uncharacterized protein</fullName>
    </submittedName>
</protein>
<gene>
    <name evidence="1" type="ORF">CKALI_09860</name>
</gene>
<name>A0A6B8VT48_9CORY</name>
<dbReference type="EMBL" id="CP046452">
    <property type="protein sequence ID" value="QGU02827.1"/>
    <property type="molecule type" value="Genomic_DNA"/>
</dbReference>
<reference evidence="2" key="1">
    <citation type="submission" date="2019-11" db="EMBL/GenBank/DDBJ databases">
        <title>Complete genome sequence of Corynebacterium kalinowskii 1959, a novel Corynebacterium species isolated from soil of a small paddock in Vilsendorf, Germany.</title>
        <authorList>
            <person name="Schaffert L."/>
            <person name="Ruwe M."/>
            <person name="Milse J."/>
            <person name="Hanuschka K."/>
            <person name="Ortseifen V."/>
            <person name="Droste J."/>
            <person name="Brandt D."/>
            <person name="Schlueter L."/>
            <person name="Kutter Y."/>
            <person name="Vinke S."/>
            <person name="Viehoefer P."/>
            <person name="Jacob L."/>
            <person name="Luebke N.-C."/>
            <person name="Schulte-Berndt E."/>
            <person name="Hain C."/>
            <person name="Linder M."/>
            <person name="Schmidt P."/>
            <person name="Wollenschlaeger L."/>
            <person name="Luttermann T."/>
            <person name="Thieme E."/>
            <person name="Hassa J."/>
            <person name="Haak M."/>
            <person name="Wittchen M."/>
            <person name="Mentz A."/>
            <person name="Persicke M."/>
            <person name="Busche T."/>
            <person name="Ruckert C."/>
        </authorList>
    </citation>
    <scope>NUCLEOTIDE SEQUENCE [LARGE SCALE GENOMIC DNA]</scope>
    <source>
        <strain evidence="2">1959</strain>
    </source>
</reference>
<dbReference type="RefSeq" id="WP_156193172.1">
    <property type="nucleotide sequence ID" value="NZ_CP046452.1"/>
</dbReference>
<dbReference type="KEGG" id="ckw:CKALI_09860"/>
<organism evidence="1 2">
    <name type="scientific">Corynebacterium kalinowskii</name>
    <dbReference type="NCBI Taxonomy" id="2675216"/>
    <lineage>
        <taxon>Bacteria</taxon>
        <taxon>Bacillati</taxon>
        <taxon>Actinomycetota</taxon>
        <taxon>Actinomycetes</taxon>
        <taxon>Mycobacteriales</taxon>
        <taxon>Corynebacteriaceae</taxon>
        <taxon>Corynebacterium</taxon>
    </lineage>
</organism>
<accession>A0A6B8VT48</accession>
<sequence>MFNLAIDTALSRGLLRELVDDTEAEIDKHQQAIPGYTATAAGRDFGDHGVALDRIFTALHARNLELMRRTAAVGTAAHTEVTTVADADGTSSRELGSVSGLIAGR</sequence>
<proteinExistence type="predicted"/>
<dbReference type="AlphaFoldDB" id="A0A6B8VT48"/>
<dbReference type="Proteomes" id="UP000427071">
    <property type="component" value="Chromosome"/>
</dbReference>
<keyword evidence="2" id="KW-1185">Reference proteome</keyword>
<evidence type="ECO:0000313" key="2">
    <source>
        <dbReference type="Proteomes" id="UP000427071"/>
    </source>
</evidence>